<dbReference type="InterPro" id="IPR036404">
    <property type="entry name" value="Jacalin-like_lectin_dom_sf"/>
</dbReference>
<accession>A0A0K6GDI3</accession>
<dbReference type="PANTHER" id="PTHR46506">
    <property type="entry name" value="OS05G0143600 PROTEIN"/>
    <property type="match status" value="1"/>
</dbReference>
<reference evidence="2 3" key="1">
    <citation type="submission" date="2015-07" db="EMBL/GenBank/DDBJ databases">
        <authorList>
            <person name="Noorani M."/>
        </authorList>
    </citation>
    <scope>NUCLEOTIDE SEQUENCE [LARGE SCALE GENOMIC DNA]</scope>
    <source>
        <strain evidence="2">BBA 69670</strain>
    </source>
</reference>
<protein>
    <recommendedName>
        <fullName evidence="1">Jacalin-type lectin domain-containing protein</fullName>
    </recommendedName>
</protein>
<dbReference type="AlphaFoldDB" id="A0A0K6GDI3"/>
<evidence type="ECO:0000313" key="3">
    <source>
        <dbReference type="Proteomes" id="UP000044841"/>
    </source>
</evidence>
<name>A0A0K6GDI3_9AGAM</name>
<organism evidence="2 3">
    <name type="scientific">Rhizoctonia solani</name>
    <dbReference type="NCBI Taxonomy" id="456999"/>
    <lineage>
        <taxon>Eukaryota</taxon>
        <taxon>Fungi</taxon>
        <taxon>Dikarya</taxon>
        <taxon>Basidiomycota</taxon>
        <taxon>Agaricomycotina</taxon>
        <taxon>Agaricomycetes</taxon>
        <taxon>Cantharellales</taxon>
        <taxon>Ceratobasidiaceae</taxon>
        <taxon>Rhizoctonia</taxon>
    </lineage>
</organism>
<gene>
    <name evidence="2" type="ORF">RSOLAG22IIIB_12340</name>
</gene>
<evidence type="ECO:0000259" key="1">
    <source>
        <dbReference type="Pfam" id="PF01419"/>
    </source>
</evidence>
<dbReference type="EMBL" id="CYGV01001702">
    <property type="protein sequence ID" value="CUA76530.1"/>
    <property type="molecule type" value="Genomic_DNA"/>
</dbReference>
<dbReference type="InterPro" id="IPR001229">
    <property type="entry name" value="Jacalin-like_lectin_dom"/>
</dbReference>
<dbReference type="Proteomes" id="UP000044841">
    <property type="component" value="Unassembled WGS sequence"/>
</dbReference>
<dbReference type="Pfam" id="PF01419">
    <property type="entry name" value="Jacalin"/>
    <property type="match status" value="2"/>
</dbReference>
<evidence type="ECO:0000313" key="2">
    <source>
        <dbReference type="EMBL" id="CUA76530.1"/>
    </source>
</evidence>
<feature type="domain" description="Jacalin-type lectin" evidence="1">
    <location>
        <begin position="25"/>
        <end position="148"/>
    </location>
</feature>
<dbReference type="SUPFAM" id="SSF51101">
    <property type="entry name" value="Mannose-binding lectins"/>
    <property type="match status" value="2"/>
</dbReference>
<keyword evidence="3" id="KW-1185">Reference proteome</keyword>
<dbReference type="Gene3D" id="2.100.10.30">
    <property type="entry name" value="Jacalin-like lectin domain"/>
    <property type="match status" value="2"/>
</dbReference>
<sequence>MKKPPSPKATRMHLRDLQTTLNSKIVGTNLGTNTFDNSAHGLRVVSSVSLRCDVRVEKIGLRYIDGSISGPDPSNPHDETVTFSLHQGEHIVGILLWAGVEIYAAQFITSNNRTSPVYGLAGGIVEHFGMPTLLWENNAILGAFNGTSHRNEFVRQLWVLLRRFWIDSRPVALTSVPRLFPGSYNGSHFGQIFNEYEDIREQASGRVSGVETYSMEVLIGIQFTYSYNRGNMRVPNKAPLRGRSFPNARQVFTMERDEYIVKVSGAVVEGSIQQIEFVTNKGKSTGRIGATHLDSSFEDTPRDVILEGKSLGLKFVVGKFT</sequence>
<proteinExistence type="predicted"/>
<feature type="domain" description="Jacalin-type lectin" evidence="1">
    <location>
        <begin position="208"/>
        <end position="296"/>
    </location>
</feature>